<name>A0A8S1PWX4_PARPR</name>
<accession>A0A8S1PWX4</accession>
<evidence type="ECO:0000313" key="2">
    <source>
        <dbReference type="Proteomes" id="UP000688137"/>
    </source>
</evidence>
<dbReference type="Proteomes" id="UP000688137">
    <property type="component" value="Unassembled WGS sequence"/>
</dbReference>
<keyword evidence="2" id="KW-1185">Reference proteome</keyword>
<dbReference type="EMBL" id="CAJJDM010000135">
    <property type="protein sequence ID" value="CAD8107019.1"/>
    <property type="molecule type" value="Genomic_DNA"/>
</dbReference>
<dbReference type="AlphaFoldDB" id="A0A8S1PWX4"/>
<comment type="caution">
    <text evidence="1">The sequence shown here is derived from an EMBL/GenBank/DDBJ whole genome shotgun (WGS) entry which is preliminary data.</text>
</comment>
<organism evidence="1 2">
    <name type="scientific">Paramecium primaurelia</name>
    <dbReference type="NCBI Taxonomy" id="5886"/>
    <lineage>
        <taxon>Eukaryota</taxon>
        <taxon>Sar</taxon>
        <taxon>Alveolata</taxon>
        <taxon>Ciliophora</taxon>
        <taxon>Intramacronucleata</taxon>
        <taxon>Oligohymenophorea</taxon>
        <taxon>Peniculida</taxon>
        <taxon>Parameciidae</taxon>
        <taxon>Paramecium</taxon>
    </lineage>
</organism>
<evidence type="ECO:0000313" key="1">
    <source>
        <dbReference type="EMBL" id="CAD8107019.1"/>
    </source>
</evidence>
<gene>
    <name evidence="1" type="ORF">PPRIM_AZ9-3.1.T1320106</name>
</gene>
<proteinExistence type="predicted"/>
<reference evidence="1" key="1">
    <citation type="submission" date="2021-01" db="EMBL/GenBank/DDBJ databases">
        <authorList>
            <consortium name="Genoscope - CEA"/>
            <person name="William W."/>
        </authorList>
    </citation>
    <scope>NUCLEOTIDE SEQUENCE</scope>
</reference>
<protein>
    <submittedName>
        <fullName evidence="1">Uncharacterized protein</fullName>
    </submittedName>
</protein>
<sequence length="77" mass="9090">MDEDGKEVKLFISSTQIVDMFVKNLKKFFKRQYISESQYNTFSKSQHVISQFLIIGFGLNQVQPCYFATKMKYNGKF</sequence>